<gene>
    <name evidence="1" type="ORF">Mic7113_3029</name>
</gene>
<dbReference type="EMBL" id="CP003630">
    <property type="protein sequence ID" value="AFZ18798.1"/>
    <property type="molecule type" value="Genomic_DNA"/>
</dbReference>
<dbReference type="KEGG" id="mic:Mic7113_3029"/>
<name>K9WF03_9CYAN</name>
<evidence type="ECO:0000313" key="1">
    <source>
        <dbReference type="EMBL" id="AFZ18798.1"/>
    </source>
</evidence>
<sequence length="171" mass="20268">MTSIPSDYPIFGTEIRCPQCHQPIPALLLTDSYICPKHGAFEANPNTGELIHVQSGRCWHQWEGQWYRQHIHPDTLRFEIAEALEHLYQNGYRATQVIVAQRYKEMLGNSLEHHADWFEQFCFVKQRLYGVPVEFSPDQHTEPRWKIMNFEFQTEPGNPTNYTYPFLKAWR</sequence>
<proteinExistence type="predicted"/>
<dbReference type="OrthoDB" id="528839at2"/>
<dbReference type="eggNOG" id="ENOG502Z85P">
    <property type="taxonomic scope" value="Bacteria"/>
</dbReference>
<evidence type="ECO:0000313" key="2">
    <source>
        <dbReference type="Proteomes" id="UP000010471"/>
    </source>
</evidence>
<dbReference type="RefSeq" id="WP_015182947.1">
    <property type="nucleotide sequence ID" value="NC_019738.1"/>
</dbReference>
<dbReference type="NCBIfam" id="TIGR02652">
    <property type="entry name" value="TIGR02652 family protein"/>
    <property type="match status" value="1"/>
</dbReference>
<accession>K9WF03</accession>
<keyword evidence="2" id="KW-1185">Reference proteome</keyword>
<organism evidence="1 2">
    <name type="scientific">Allocoleopsis franciscana PCC 7113</name>
    <dbReference type="NCBI Taxonomy" id="1173027"/>
    <lineage>
        <taxon>Bacteria</taxon>
        <taxon>Bacillati</taxon>
        <taxon>Cyanobacteriota</taxon>
        <taxon>Cyanophyceae</taxon>
        <taxon>Coleofasciculales</taxon>
        <taxon>Coleofasciculaceae</taxon>
        <taxon>Allocoleopsis</taxon>
        <taxon>Allocoleopsis franciscana</taxon>
    </lineage>
</organism>
<dbReference type="InterPro" id="IPR013472">
    <property type="entry name" value="CHP02652"/>
</dbReference>
<dbReference type="HOGENOM" id="CLU_111454_0_0_3"/>
<protein>
    <submittedName>
        <fullName evidence="1">TIGR02652 family protein</fullName>
    </submittedName>
</protein>
<reference evidence="1 2" key="1">
    <citation type="submission" date="2012-06" db="EMBL/GenBank/DDBJ databases">
        <title>Finished chromosome of genome of Microcoleus sp. PCC 7113.</title>
        <authorList>
            <consortium name="US DOE Joint Genome Institute"/>
            <person name="Gugger M."/>
            <person name="Coursin T."/>
            <person name="Rippka R."/>
            <person name="Tandeau De Marsac N."/>
            <person name="Huntemann M."/>
            <person name="Wei C.-L."/>
            <person name="Han J."/>
            <person name="Detter J.C."/>
            <person name="Han C."/>
            <person name="Tapia R."/>
            <person name="Chen A."/>
            <person name="Kyrpides N."/>
            <person name="Mavromatis K."/>
            <person name="Markowitz V."/>
            <person name="Szeto E."/>
            <person name="Ivanova N."/>
            <person name="Pagani I."/>
            <person name="Pati A."/>
            <person name="Goodwin L."/>
            <person name="Nordberg H.P."/>
            <person name="Cantor M.N."/>
            <person name="Hua S.X."/>
            <person name="Woyke T."/>
            <person name="Kerfeld C.A."/>
        </authorList>
    </citation>
    <scope>NUCLEOTIDE SEQUENCE [LARGE SCALE GENOMIC DNA]</scope>
    <source>
        <strain evidence="1 2">PCC 7113</strain>
    </source>
</reference>
<dbReference type="STRING" id="1173027.Mic7113_3029"/>
<dbReference type="Proteomes" id="UP000010471">
    <property type="component" value="Chromosome"/>
</dbReference>
<dbReference type="Pfam" id="PF09654">
    <property type="entry name" value="DUF2396"/>
    <property type="match status" value="1"/>
</dbReference>
<dbReference type="AlphaFoldDB" id="K9WF03"/>